<comment type="caution">
    <text evidence="2">The sequence shown here is derived from an EMBL/GenBank/DDBJ whole genome shotgun (WGS) entry which is preliminary data.</text>
</comment>
<feature type="compositionally biased region" description="Basic and acidic residues" evidence="1">
    <location>
        <begin position="42"/>
        <end position="57"/>
    </location>
</feature>
<accession>A0AAV7MZQ7</accession>
<keyword evidence="3" id="KW-1185">Reference proteome</keyword>
<organism evidence="2 3">
    <name type="scientific">Pleurodeles waltl</name>
    <name type="common">Iberian ribbed newt</name>
    <dbReference type="NCBI Taxonomy" id="8319"/>
    <lineage>
        <taxon>Eukaryota</taxon>
        <taxon>Metazoa</taxon>
        <taxon>Chordata</taxon>
        <taxon>Craniata</taxon>
        <taxon>Vertebrata</taxon>
        <taxon>Euteleostomi</taxon>
        <taxon>Amphibia</taxon>
        <taxon>Batrachia</taxon>
        <taxon>Caudata</taxon>
        <taxon>Salamandroidea</taxon>
        <taxon>Salamandridae</taxon>
        <taxon>Pleurodelinae</taxon>
        <taxon>Pleurodeles</taxon>
    </lineage>
</organism>
<evidence type="ECO:0000256" key="1">
    <source>
        <dbReference type="SAM" id="MobiDB-lite"/>
    </source>
</evidence>
<name>A0AAV7MZQ7_PLEWA</name>
<protein>
    <submittedName>
        <fullName evidence="2">Uncharacterized protein</fullName>
    </submittedName>
</protein>
<evidence type="ECO:0000313" key="2">
    <source>
        <dbReference type="EMBL" id="KAJ1109236.1"/>
    </source>
</evidence>
<dbReference type="Proteomes" id="UP001066276">
    <property type="component" value="Chromosome 9"/>
</dbReference>
<feature type="region of interest" description="Disordered" evidence="1">
    <location>
        <begin position="1"/>
        <end position="85"/>
    </location>
</feature>
<reference evidence="2" key="1">
    <citation type="journal article" date="2022" name="bioRxiv">
        <title>Sequencing and chromosome-scale assembly of the giantPleurodeles waltlgenome.</title>
        <authorList>
            <person name="Brown T."/>
            <person name="Elewa A."/>
            <person name="Iarovenko S."/>
            <person name="Subramanian E."/>
            <person name="Araus A.J."/>
            <person name="Petzold A."/>
            <person name="Susuki M."/>
            <person name="Suzuki K.-i.T."/>
            <person name="Hayashi T."/>
            <person name="Toyoda A."/>
            <person name="Oliveira C."/>
            <person name="Osipova E."/>
            <person name="Leigh N.D."/>
            <person name="Simon A."/>
            <person name="Yun M.H."/>
        </authorList>
    </citation>
    <scope>NUCLEOTIDE SEQUENCE</scope>
    <source>
        <strain evidence="2">20211129_DDA</strain>
        <tissue evidence="2">Liver</tissue>
    </source>
</reference>
<feature type="compositionally biased region" description="Basic and acidic residues" evidence="1">
    <location>
        <begin position="19"/>
        <end position="31"/>
    </location>
</feature>
<sequence>MARLGNPDIRFSQSVQEEDGQRTRGEEKEDGAVTGEGDADERESASRNVPEEGRLDEQSASTPLGGPTEGQRSPEQQRLRHVPGGMWLKQSPTRVVSFIATLTATVVSEVG</sequence>
<dbReference type="EMBL" id="JANPWB010000013">
    <property type="protein sequence ID" value="KAJ1109236.1"/>
    <property type="molecule type" value="Genomic_DNA"/>
</dbReference>
<gene>
    <name evidence="2" type="ORF">NDU88_006599</name>
</gene>
<evidence type="ECO:0000313" key="3">
    <source>
        <dbReference type="Proteomes" id="UP001066276"/>
    </source>
</evidence>
<proteinExistence type="predicted"/>
<dbReference type="AlphaFoldDB" id="A0AAV7MZQ7"/>